<comment type="caution">
    <text evidence="10">The sequence shown here is derived from an EMBL/GenBank/DDBJ whole genome shotgun (WGS) entry which is preliminary data.</text>
</comment>
<keyword evidence="6 8" id="KW-0472">Membrane</keyword>
<evidence type="ECO:0000313" key="11">
    <source>
        <dbReference type="Proteomes" id="UP000319897"/>
    </source>
</evidence>
<keyword evidence="3 8" id="KW-0812">Transmembrane</keyword>
<evidence type="ECO:0000256" key="3">
    <source>
        <dbReference type="ARBA" id="ARBA00022692"/>
    </source>
</evidence>
<evidence type="ECO:0000256" key="6">
    <source>
        <dbReference type="ARBA" id="ARBA00023136"/>
    </source>
</evidence>
<comment type="subcellular location">
    <subcellularLocation>
        <location evidence="8">Cell membrane</location>
        <topology evidence="8">Multi-pass membrane protein</topology>
    </subcellularLocation>
</comment>
<name>A0A501XDH5_9SPHN</name>
<sequence>MTPIAILILSLSMSTDAFAAAVGRGAAHRPTWPVALKWGLVFGIIEAITPLIGYALGSFAASYVQAIDHWIAFVLLALVGGHMIKESFEAPDAEEADTPKRGGPLGLVLTAIGTSIDAAAVGVGLAFIGVNIWVVAAAIGVSTFVLTTIGMLIGAAVGVRFGKKAELLGGIALISIGLIILGEHMGWLPGL</sequence>
<dbReference type="OrthoDB" id="9811590at2"/>
<evidence type="ECO:0000256" key="9">
    <source>
        <dbReference type="SAM" id="SignalP"/>
    </source>
</evidence>
<evidence type="ECO:0000313" key="10">
    <source>
        <dbReference type="EMBL" id="TPE58499.1"/>
    </source>
</evidence>
<feature type="transmembrane region" description="Helical" evidence="8">
    <location>
        <begin position="35"/>
        <end position="56"/>
    </location>
</feature>
<feature type="transmembrane region" description="Helical" evidence="8">
    <location>
        <begin position="135"/>
        <end position="161"/>
    </location>
</feature>
<feature type="transmembrane region" description="Helical" evidence="8">
    <location>
        <begin position="63"/>
        <end position="84"/>
    </location>
</feature>
<dbReference type="GO" id="GO:0005886">
    <property type="term" value="C:plasma membrane"/>
    <property type="evidence" value="ECO:0007669"/>
    <property type="project" value="UniProtKB-SubCell"/>
</dbReference>
<dbReference type="HAMAP" id="MF_01521">
    <property type="entry name" value="MntP_pump"/>
    <property type="match status" value="1"/>
</dbReference>
<dbReference type="AlphaFoldDB" id="A0A501XDH5"/>
<evidence type="ECO:0000256" key="1">
    <source>
        <dbReference type="ARBA" id="ARBA00022448"/>
    </source>
</evidence>
<keyword evidence="9" id="KW-0732">Signal</keyword>
<reference evidence="10 11" key="1">
    <citation type="submission" date="2019-06" db="EMBL/GenBank/DDBJ databases">
        <authorList>
            <person name="Lee I."/>
            <person name="Jang G.I."/>
            <person name="Hwang C.Y."/>
        </authorList>
    </citation>
    <scope>NUCLEOTIDE SEQUENCE [LARGE SCALE GENOMIC DNA]</scope>
    <source>
        <strain evidence="10 11">PAMC 28131</strain>
    </source>
</reference>
<keyword evidence="11" id="KW-1185">Reference proteome</keyword>
<dbReference type="Pfam" id="PF02659">
    <property type="entry name" value="Mntp"/>
    <property type="match status" value="1"/>
</dbReference>
<accession>A0A501XDH5</accession>
<dbReference type="PANTHER" id="PTHR35529">
    <property type="entry name" value="MANGANESE EFFLUX PUMP MNTP-RELATED"/>
    <property type="match status" value="1"/>
</dbReference>
<evidence type="ECO:0000256" key="5">
    <source>
        <dbReference type="ARBA" id="ARBA00023065"/>
    </source>
</evidence>
<feature type="signal peptide" evidence="9">
    <location>
        <begin position="1"/>
        <end position="19"/>
    </location>
</feature>
<comment type="similarity">
    <text evidence="8">Belongs to the MntP (TC 9.B.29) family.</text>
</comment>
<comment type="function">
    <text evidence="8">Probably functions as a manganese efflux pump.</text>
</comment>
<protein>
    <recommendedName>
        <fullName evidence="8">Putative manganese efflux pump MntP</fullName>
    </recommendedName>
</protein>
<dbReference type="Proteomes" id="UP000319897">
    <property type="component" value="Unassembled WGS sequence"/>
</dbReference>
<keyword evidence="7 8" id="KW-0464">Manganese</keyword>
<dbReference type="RefSeq" id="WP_140929352.1">
    <property type="nucleotide sequence ID" value="NZ_VFSU01000034.1"/>
</dbReference>
<keyword evidence="4 8" id="KW-1133">Transmembrane helix</keyword>
<dbReference type="InterPro" id="IPR003810">
    <property type="entry name" value="Mntp/YtaF"/>
</dbReference>
<dbReference type="PANTHER" id="PTHR35529:SF1">
    <property type="entry name" value="MANGANESE EFFLUX PUMP MNTP-RELATED"/>
    <property type="match status" value="1"/>
</dbReference>
<dbReference type="GO" id="GO:0005384">
    <property type="term" value="F:manganese ion transmembrane transporter activity"/>
    <property type="evidence" value="ECO:0007669"/>
    <property type="project" value="UniProtKB-UniRule"/>
</dbReference>
<keyword evidence="1 8" id="KW-0813">Transport</keyword>
<keyword evidence="2 8" id="KW-1003">Cell membrane</keyword>
<feature type="transmembrane region" description="Helical" evidence="8">
    <location>
        <begin position="104"/>
        <end position="128"/>
    </location>
</feature>
<dbReference type="EMBL" id="VFSU01000034">
    <property type="protein sequence ID" value="TPE58499.1"/>
    <property type="molecule type" value="Genomic_DNA"/>
</dbReference>
<keyword evidence="5 8" id="KW-0406">Ion transport</keyword>
<evidence type="ECO:0000256" key="4">
    <source>
        <dbReference type="ARBA" id="ARBA00022989"/>
    </source>
</evidence>
<feature type="transmembrane region" description="Helical" evidence="8">
    <location>
        <begin position="167"/>
        <end position="188"/>
    </location>
</feature>
<gene>
    <name evidence="8" type="primary">mntP</name>
    <name evidence="10" type="ORF">FJQ54_15625</name>
</gene>
<proteinExistence type="inferred from homology"/>
<evidence type="ECO:0000256" key="2">
    <source>
        <dbReference type="ARBA" id="ARBA00022475"/>
    </source>
</evidence>
<dbReference type="InterPro" id="IPR022929">
    <property type="entry name" value="Put_MntP"/>
</dbReference>
<organism evidence="10 11">
    <name type="scientific">Sandaracinobacter neustonicus</name>
    <dbReference type="NCBI Taxonomy" id="1715348"/>
    <lineage>
        <taxon>Bacteria</taxon>
        <taxon>Pseudomonadati</taxon>
        <taxon>Pseudomonadota</taxon>
        <taxon>Alphaproteobacteria</taxon>
        <taxon>Sphingomonadales</taxon>
        <taxon>Sphingosinicellaceae</taxon>
        <taxon>Sandaracinobacter</taxon>
    </lineage>
</organism>
<evidence type="ECO:0000256" key="7">
    <source>
        <dbReference type="ARBA" id="ARBA00023211"/>
    </source>
</evidence>
<evidence type="ECO:0000256" key="8">
    <source>
        <dbReference type="HAMAP-Rule" id="MF_01521"/>
    </source>
</evidence>
<feature type="chain" id="PRO_5021404107" description="Putative manganese efflux pump MntP" evidence="9">
    <location>
        <begin position="20"/>
        <end position="191"/>
    </location>
</feature>